<evidence type="ECO:0000313" key="1">
    <source>
        <dbReference type="EnsemblPlants" id="Bra038932.1-P"/>
    </source>
</evidence>
<reference evidence="1" key="3">
    <citation type="submission" date="2023-03" db="UniProtKB">
        <authorList>
            <consortium name="EnsemblPlants"/>
        </authorList>
    </citation>
    <scope>IDENTIFICATION</scope>
    <source>
        <strain evidence="1">cv. Chiifu-401-42</strain>
    </source>
</reference>
<dbReference type="AlphaFoldDB" id="M4FCW2"/>
<sequence length="123" mass="13897">MAAGALCHREIFRFRFCSFFTVTEIWNFTNTSLNSNTNSSISSLQSPTSFSSNLQQLSQGTHPRLRLNFDPEILHRPLRTALHSVVSFHGLSSESTVTSLNEPDLSSPSRSFATLLLTRLHWR</sequence>
<organism evidence="1 2">
    <name type="scientific">Brassica campestris</name>
    <name type="common">Field mustard</name>
    <dbReference type="NCBI Taxonomy" id="3711"/>
    <lineage>
        <taxon>Eukaryota</taxon>
        <taxon>Viridiplantae</taxon>
        <taxon>Streptophyta</taxon>
        <taxon>Embryophyta</taxon>
        <taxon>Tracheophyta</taxon>
        <taxon>Spermatophyta</taxon>
        <taxon>Magnoliopsida</taxon>
        <taxon>eudicotyledons</taxon>
        <taxon>Gunneridae</taxon>
        <taxon>Pentapetalae</taxon>
        <taxon>rosids</taxon>
        <taxon>malvids</taxon>
        <taxon>Brassicales</taxon>
        <taxon>Brassicaceae</taxon>
        <taxon>Brassiceae</taxon>
        <taxon>Brassica</taxon>
    </lineage>
</organism>
<reference evidence="2" key="1">
    <citation type="journal article" date="2011" name="Nat. Genet.">
        <title>The genome of the mesopolyploid crop species Brassica rapa.</title>
        <authorList>
            <consortium name="Brassica rapa Genome Sequencing Project Consortium"/>
            <person name="Wang X."/>
            <person name="Wang H."/>
            <person name="Wang J."/>
            <person name="Sun R."/>
            <person name="Wu J."/>
            <person name="Liu S."/>
            <person name="Bai Y."/>
            <person name="Mun J.H."/>
            <person name="Bancroft I."/>
            <person name="Cheng F."/>
            <person name="Huang S."/>
            <person name="Li X."/>
            <person name="Hua W."/>
            <person name="Wang J."/>
            <person name="Wang X."/>
            <person name="Freeling M."/>
            <person name="Pires J.C."/>
            <person name="Paterson A.H."/>
            <person name="Chalhoub B."/>
            <person name="Wang B."/>
            <person name="Hayward A."/>
            <person name="Sharpe A.G."/>
            <person name="Park B.S."/>
            <person name="Weisshaar B."/>
            <person name="Liu B."/>
            <person name="Li B."/>
            <person name="Liu B."/>
            <person name="Tong C."/>
            <person name="Song C."/>
            <person name="Duran C."/>
            <person name="Peng C."/>
            <person name="Geng C."/>
            <person name="Koh C."/>
            <person name="Lin C."/>
            <person name="Edwards D."/>
            <person name="Mu D."/>
            <person name="Shen D."/>
            <person name="Soumpourou E."/>
            <person name="Li F."/>
            <person name="Fraser F."/>
            <person name="Conant G."/>
            <person name="Lassalle G."/>
            <person name="King G.J."/>
            <person name="Bonnema G."/>
            <person name="Tang H."/>
            <person name="Wang H."/>
            <person name="Belcram H."/>
            <person name="Zhou H."/>
            <person name="Hirakawa H."/>
            <person name="Abe H."/>
            <person name="Guo H."/>
            <person name="Wang H."/>
            <person name="Jin H."/>
            <person name="Parkin I.A."/>
            <person name="Batley J."/>
            <person name="Kim J.S."/>
            <person name="Just J."/>
            <person name="Li J."/>
            <person name="Xu J."/>
            <person name="Deng J."/>
            <person name="Kim J.A."/>
            <person name="Li J."/>
            <person name="Yu J."/>
            <person name="Meng J."/>
            <person name="Wang J."/>
            <person name="Min J."/>
            <person name="Poulain J."/>
            <person name="Wang J."/>
            <person name="Hatakeyama K."/>
            <person name="Wu K."/>
            <person name="Wang L."/>
            <person name="Fang L."/>
            <person name="Trick M."/>
            <person name="Links M.G."/>
            <person name="Zhao M."/>
            <person name="Jin M."/>
            <person name="Ramchiary N."/>
            <person name="Drou N."/>
            <person name="Berkman P.J."/>
            <person name="Cai Q."/>
            <person name="Huang Q."/>
            <person name="Li R."/>
            <person name="Tabata S."/>
            <person name="Cheng S."/>
            <person name="Zhang S."/>
            <person name="Zhang S."/>
            <person name="Huang S."/>
            <person name="Sato S."/>
            <person name="Sun S."/>
            <person name="Kwon S.J."/>
            <person name="Choi S.R."/>
            <person name="Lee T.H."/>
            <person name="Fan W."/>
            <person name="Zhao X."/>
            <person name="Tan X."/>
            <person name="Xu X."/>
            <person name="Wang Y."/>
            <person name="Qiu Y."/>
            <person name="Yin Y."/>
            <person name="Li Y."/>
            <person name="Du Y."/>
            <person name="Liao Y."/>
            <person name="Lim Y."/>
            <person name="Narusaka Y."/>
            <person name="Wang Y."/>
            <person name="Wang Z."/>
            <person name="Li Z."/>
            <person name="Wang Z."/>
            <person name="Xiong Z."/>
            <person name="Zhang Z."/>
        </authorList>
    </citation>
    <scope>NUCLEOTIDE SEQUENCE [LARGE SCALE GENOMIC DNA]</scope>
    <source>
        <strain evidence="2">cv. Chiifu-401-42</strain>
    </source>
</reference>
<name>M4FCW2_BRACM</name>
<keyword evidence="2" id="KW-1185">Reference proteome</keyword>
<dbReference type="HOGENOM" id="CLU_2018447_0_0_1"/>
<accession>M4FCW2</accession>
<dbReference type="Proteomes" id="UP000011750">
    <property type="component" value="Unassembled WGS sequence"/>
</dbReference>
<dbReference type="Gramene" id="Bra038932.1">
    <property type="protein sequence ID" value="Bra038932.1-P"/>
    <property type="gene ID" value="Bra038932"/>
</dbReference>
<dbReference type="InParanoid" id="M4FCW2"/>
<reference evidence="2" key="2">
    <citation type="journal article" date="2018" name="Hortic Res">
        <title>Improved Brassica rapa reference genome by single-molecule sequencing and chromosome conformation capture technologies.</title>
        <authorList>
            <person name="Zhang L."/>
            <person name="Cai X."/>
            <person name="Wu J."/>
            <person name="Liu M."/>
            <person name="Grob S."/>
            <person name="Cheng F."/>
            <person name="Liang J."/>
            <person name="Cai C."/>
            <person name="Liu Z."/>
            <person name="Liu B."/>
            <person name="Wang F."/>
            <person name="Li S."/>
            <person name="Liu F."/>
            <person name="Li X."/>
            <person name="Cheng L."/>
            <person name="Yang W."/>
            <person name="Li M.H."/>
            <person name="Grossniklaus U."/>
            <person name="Zheng H."/>
            <person name="Wang X."/>
        </authorList>
    </citation>
    <scope>NUCLEOTIDE SEQUENCE [LARGE SCALE GENOMIC DNA]</scope>
    <source>
        <strain evidence="2">cv. Chiifu-401-42</strain>
    </source>
</reference>
<evidence type="ECO:0000313" key="2">
    <source>
        <dbReference type="Proteomes" id="UP000011750"/>
    </source>
</evidence>
<proteinExistence type="predicted"/>
<dbReference type="EnsemblPlants" id="Bra038932.1">
    <property type="protein sequence ID" value="Bra038932.1-P"/>
    <property type="gene ID" value="Bra038932"/>
</dbReference>
<protein>
    <submittedName>
        <fullName evidence="1">Uncharacterized protein</fullName>
    </submittedName>
</protein>